<organism evidence="11 12">
    <name type="scientific">Ancylobacter defluvii</name>
    <dbReference type="NCBI Taxonomy" id="1282440"/>
    <lineage>
        <taxon>Bacteria</taxon>
        <taxon>Pseudomonadati</taxon>
        <taxon>Pseudomonadota</taxon>
        <taxon>Alphaproteobacteria</taxon>
        <taxon>Hyphomicrobiales</taxon>
        <taxon>Xanthobacteraceae</taxon>
        <taxon>Ancylobacter</taxon>
    </lineage>
</organism>
<reference evidence="11" key="1">
    <citation type="journal article" date="2014" name="Int. J. Syst. Evol. Microbiol.">
        <title>Complete genome sequence of Corynebacterium casei LMG S-19264T (=DSM 44701T), isolated from a smear-ripened cheese.</title>
        <authorList>
            <consortium name="US DOE Joint Genome Institute (JGI-PGF)"/>
            <person name="Walter F."/>
            <person name="Albersmeier A."/>
            <person name="Kalinowski J."/>
            <person name="Ruckert C."/>
        </authorList>
    </citation>
    <scope>NUCLEOTIDE SEQUENCE</scope>
    <source>
        <strain evidence="11">VKM B-2789</strain>
    </source>
</reference>
<evidence type="ECO:0000256" key="5">
    <source>
        <dbReference type="ARBA" id="ARBA00022519"/>
    </source>
</evidence>
<dbReference type="InterPro" id="IPR006143">
    <property type="entry name" value="RND_pump_MFP"/>
</dbReference>
<evidence type="ECO:0000259" key="9">
    <source>
        <dbReference type="Pfam" id="PF25944"/>
    </source>
</evidence>
<reference evidence="11" key="2">
    <citation type="submission" date="2023-01" db="EMBL/GenBank/DDBJ databases">
        <authorList>
            <person name="Sun Q."/>
            <person name="Evtushenko L."/>
        </authorList>
    </citation>
    <scope>NUCLEOTIDE SEQUENCE</scope>
    <source>
        <strain evidence="11">VKM B-2789</strain>
    </source>
</reference>
<accession>A0A9W6JX09</accession>
<dbReference type="FunFam" id="2.40.420.20:FF:000001">
    <property type="entry name" value="Efflux RND transporter periplasmic adaptor subunit"/>
    <property type="match status" value="1"/>
</dbReference>
<evidence type="ECO:0000256" key="4">
    <source>
        <dbReference type="ARBA" id="ARBA00022475"/>
    </source>
</evidence>
<dbReference type="Gene3D" id="2.40.30.170">
    <property type="match status" value="1"/>
</dbReference>
<keyword evidence="4" id="KW-1003">Cell membrane</keyword>
<keyword evidence="3" id="KW-0813">Transport</keyword>
<evidence type="ECO:0008006" key="13">
    <source>
        <dbReference type="Google" id="ProtNLM"/>
    </source>
</evidence>
<dbReference type="Gene3D" id="2.40.420.20">
    <property type="match status" value="1"/>
</dbReference>
<feature type="domain" description="Multidrug resistance protein MdtA-like barrel-sandwich hybrid" evidence="8">
    <location>
        <begin position="61"/>
        <end position="202"/>
    </location>
</feature>
<evidence type="ECO:0000259" key="10">
    <source>
        <dbReference type="Pfam" id="PF25967"/>
    </source>
</evidence>
<dbReference type="InterPro" id="IPR058625">
    <property type="entry name" value="MdtA-like_BSH"/>
</dbReference>
<dbReference type="PANTHER" id="PTHR30469">
    <property type="entry name" value="MULTIDRUG RESISTANCE PROTEIN MDTA"/>
    <property type="match status" value="1"/>
</dbReference>
<comment type="subcellular location">
    <subcellularLocation>
        <location evidence="1">Cell membrane</location>
    </subcellularLocation>
</comment>
<dbReference type="GO" id="GO:0030313">
    <property type="term" value="C:cell envelope"/>
    <property type="evidence" value="ECO:0007669"/>
    <property type="project" value="UniProtKB-SubCell"/>
</dbReference>
<dbReference type="Proteomes" id="UP001143330">
    <property type="component" value="Unassembled WGS sequence"/>
</dbReference>
<keyword evidence="6" id="KW-0472">Membrane</keyword>
<dbReference type="Pfam" id="PF25967">
    <property type="entry name" value="RND-MFP_C"/>
    <property type="match status" value="1"/>
</dbReference>
<name>A0A9W6JX09_9HYPH</name>
<dbReference type="PANTHER" id="PTHR30469:SF12">
    <property type="entry name" value="MULTIDRUG RESISTANCE PROTEIN MDTA"/>
    <property type="match status" value="1"/>
</dbReference>
<dbReference type="Gene3D" id="1.10.287.470">
    <property type="entry name" value="Helix hairpin bin"/>
    <property type="match status" value="1"/>
</dbReference>
<comment type="similarity">
    <text evidence="2">Belongs to the membrane fusion protein (MFP) (TC 8.A.1) family.</text>
</comment>
<evidence type="ECO:0000259" key="7">
    <source>
        <dbReference type="Pfam" id="PF25876"/>
    </source>
</evidence>
<dbReference type="Pfam" id="PF25944">
    <property type="entry name" value="Beta-barrel_RND"/>
    <property type="match status" value="1"/>
</dbReference>
<dbReference type="AlphaFoldDB" id="A0A9W6JX09"/>
<dbReference type="InterPro" id="IPR058627">
    <property type="entry name" value="MdtA-like_C"/>
</dbReference>
<feature type="domain" description="Multidrug resistance protein MdtA-like alpha-helical hairpin" evidence="7">
    <location>
        <begin position="101"/>
        <end position="170"/>
    </location>
</feature>
<evidence type="ECO:0000259" key="8">
    <source>
        <dbReference type="Pfam" id="PF25917"/>
    </source>
</evidence>
<dbReference type="GO" id="GO:1990281">
    <property type="term" value="C:efflux pump complex"/>
    <property type="evidence" value="ECO:0007669"/>
    <property type="project" value="TreeGrafter"/>
</dbReference>
<comment type="caution">
    <text evidence="11">The sequence shown here is derived from an EMBL/GenBank/DDBJ whole genome shotgun (WGS) entry which is preliminary data.</text>
</comment>
<evidence type="ECO:0000256" key="1">
    <source>
        <dbReference type="ARBA" id="ARBA00004236"/>
    </source>
</evidence>
<dbReference type="Gene3D" id="2.40.50.100">
    <property type="match status" value="1"/>
</dbReference>
<sequence>MLIGLLALGCGAYVWRESRAQAAQPVAAAKSPLVHVHVAPVQRRDVPVVLNGLGSVQASQTVNVHARVDGTLQSVNFTEGQNVKAGDVLARLDPRLAQASLDQAQAAKVKDQAQLKGAEADLTRYSQLVQKDYASRQSLDQQQATVDGLKASIVADDAAIETAQTNLAYTTLIAPVDGRMGIRQLDAGNIVHSSDTTPIAVLTTLKPISVIFSLPEKDLDAVQQAAARGPVAAVATRDDGTVLGTGTLSVVDNQIDAGTAMLKLKAVFPNEDERLWPGAFVHVELSVDTVKNALTVPVAAVQRGPDGLFAWVLGADDAATVKPIETGRVAGGVSVVTSGLADGDRVIVDGQYRLRPNAKVAVVEGKGAPAEHLAESDSGKAATP</sequence>
<dbReference type="InterPro" id="IPR058624">
    <property type="entry name" value="MdtA-like_HH"/>
</dbReference>
<evidence type="ECO:0000313" key="12">
    <source>
        <dbReference type="Proteomes" id="UP001143330"/>
    </source>
</evidence>
<evidence type="ECO:0000256" key="2">
    <source>
        <dbReference type="ARBA" id="ARBA00009477"/>
    </source>
</evidence>
<dbReference type="SUPFAM" id="SSF111369">
    <property type="entry name" value="HlyD-like secretion proteins"/>
    <property type="match status" value="1"/>
</dbReference>
<dbReference type="EMBL" id="BSFM01000014">
    <property type="protein sequence ID" value="GLK84817.1"/>
    <property type="molecule type" value="Genomic_DNA"/>
</dbReference>
<keyword evidence="12" id="KW-1185">Reference proteome</keyword>
<feature type="domain" description="Multidrug resistance protein MdtA-like beta-barrel" evidence="9">
    <location>
        <begin position="207"/>
        <end position="289"/>
    </location>
</feature>
<dbReference type="InterPro" id="IPR058626">
    <property type="entry name" value="MdtA-like_b-barrel"/>
</dbReference>
<evidence type="ECO:0000256" key="6">
    <source>
        <dbReference type="ARBA" id="ARBA00023136"/>
    </source>
</evidence>
<proteinExistence type="inferred from homology"/>
<gene>
    <name evidence="11" type="ORF">GCM10017653_28870</name>
</gene>
<protein>
    <recommendedName>
        <fullName evidence="13">Multidrug efflux system membrane fusion protein</fullName>
    </recommendedName>
</protein>
<dbReference type="Pfam" id="PF25917">
    <property type="entry name" value="BSH_RND"/>
    <property type="match status" value="1"/>
</dbReference>
<dbReference type="GO" id="GO:0015562">
    <property type="term" value="F:efflux transmembrane transporter activity"/>
    <property type="evidence" value="ECO:0007669"/>
    <property type="project" value="TreeGrafter"/>
</dbReference>
<evidence type="ECO:0000256" key="3">
    <source>
        <dbReference type="ARBA" id="ARBA00022448"/>
    </source>
</evidence>
<feature type="domain" description="Multidrug resistance protein MdtA-like C-terminal permuted SH3" evidence="10">
    <location>
        <begin position="292"/>
        <end position="350"/>
    </location>
</feature>
<keyword evidence="5" id="KW-0997">Cell inner membrane</keyword>
<dbReference type="Pfam" id="PF25876">
    <property type="entry name" value="HH_MFP_RND"/>
    <property type="match status" value="1"/>
</dbReference>
<dbReference type="NCBIfam" id="TIGR01730">
    <property type="entry name" value="RND_mfp"/>
    <property type="match status" value="1"/>
</dbReference>
<evidence type="ECO:0000313" key="11">
    <source>
        <dbReference type="EMBL" id="GLK84817.1"/>
    </source>
</evidence>